<dbReference type="InterPro" id="IPR046454">
    <property type="entry name" value="GpA_endonuclease"/>
</dbReference>
<dbReference type="Pfam" id="PF05876">
    <property type="entry name" value="GpA_ATPase"/>
    <property type="match status" value="1"/>
</dbReference>
<dbReference type="InterPro" id="IPR008866">
    <property type="entry name" value="Phage_lambda_GpA-like"/>
</dbReference>
<dbReference type="AlphaFoldDB" id="A0A2C7AB41"/>
<dbReference type="PANTHER" id="PTHR34413">
    <property type="entry name" value="PROPHAGE TAIL FIBER ASSEMBLY PROTEIN HOMOLOG TFAE-RELATED-RELATED"/>
    <property type="match status" value="1"/>
</dbReference>
<gene>
    <name evidence="4" type="ORF">CR162_16380</name>
</gene>
<comment type="caution">
    <text evidence="4">The sequence shown here is derived from an EMBL/GenBank/DDBJ whole genome shotgun (WGS) entry which is preliminary data.</text>
</comment>
<dbReference type="Proteomes" id="UP000223527">
    <property type="component" value="Unassembled WGS sequence"/>
</dbReference>
<keyword evidence="5" id="KW-1185">Reference proteome</keyword>
<proteinExistence type="inferred from homology"/>
<feature type="domain" description="Phage terminase large subunit GpA ATPase" evidence="2">
    <location>
        <begin position="25"/>
        <end position="271"/>
    </location>
</feature>
<evidence type="ECO:0000313" key="4">
    <source>
        <dbReference type="EMBL" id="PHK93847.1"/>
    </source>
</evidence>
<feature type="region of interest" description="Disordered" evidence="1">
    <location>
        <begin position="594"/>
        <end position="622"/>
    </location>
</feature>
<evidence type="ECO:0000256" key="1">
    <source>
        <dbReference type="SAM" id="MobiDB-lite"/>
    </source>
</evidence>
<dbReference type="RefSeq" id="WP_099096614.1">
    <property type="nucleotide sequence ID" value="NZ_PDNU01000035.1"/>
</dbReference>
<dbReference type="OrthoDB" id="5181253at2"/>
<reference evidence="4 5" key="1">
    <citation type="submission" date="2017-10" db="EMBL/GenBank/DDBJ databases">
        <authorList>
            <person name="Banno H."/>
            <person name="Chua N.-H."/>
        </authorList>
    </citation>
    <scope>NUCLEOTIDE SEQUENCE [LARGE SCALE GENOMIC DNA]</scope>
    <source>
        <strain evidence="4 5">YW11</strain>
    </source>
</reference>
<dbReference type="HAMAP" id="MF_04144">
    <property type="entry name" value="TERL_LAMBDA"/>
    <property type="match status" value="1"/>
</dbReference>
<evidence type="ECO:0000313" key="5">
    <source>
        <dbReference type="Proteomes" id="UP000223527"/>
    </source>
</evidence>
<dbReference type="EMBL" id="PDNU01000035">
    <property type="protein sequence ID" value="PHK93847.1"/>
    <property type="molecule type" value="Genomic_DNA"/>
</dbReference>
<organism evidence="4 5">
    <name type="scientific">Teichococcus rhizosphaerae</name>
    <dbReference type="NCBI Taxonomy" id="1335062"/>
    <lineage>
        <taxon>Bacteria</taxon>
        <taxon>Pseudomonadati</taxon>
        <taxon>Pseudomonadota</taxon>
        <taxon>Alphaproteobacteria</taxon>
        <taxon>Acetobacterales</taxon>
        <taxon>Roseomonadaceae</taxon>
        <taxon>Roseomonas</taxon>
    </lineage>
</organism>
<dbReference type="InterPro" id="IPR046453">
    <property type="entry name" value="GpA_ATPase"/>
</dbReference>
<dbReference type="PANTHER" id="PTHR34413:SF2">
    <property type="entry name" value="PROPHAGE TAIL FIBER ASSEMBLY PROTEIN HOMOLOG TFAE-RELATED"/>
    <property type="match status" value="1"/>
</dbReference>
<feature type="domain" description="Terminase large subunit GpA endonuclease" evidence="3">
    <location>
        <begin position="282"/>
        <end position="575"/>
    </location>
</feature>
<evidence type="ECO:0000259" key="3">
    <source>
        <dbReference type="Pfam" id="PF20454"/>
    </source>
</evidence>
<dbReference type="Gene3D" id="3.40.50.300">
    <property type="entry name" value="P-loop containing nucleotide triphosphate hydrolases"/>
    <property type="match status" value="1"/>
</dbReference>
<sequence length="632" mass="71212">MLRPPPQLRVSEWAERHRILGSRASSEPGPWRTSRTPYLREVMDALSAVHPARRVVFMKGAQVGATESGNCWLGYILHHVPAPVLAVQPTVELAKRFSRQRIDPLLEETPALKERVAPARARDSGNTLLSKEFPGGILVLTGANSAVGLRSMTARFLFLDEVDAYPGDVEGEGDPIALAEARARTFGWRRKAFLVSTPTIAGRSRIEREYAASDQRRYFVPCPHCQEMQWLKFERLRWEKGDPRSVRYHCEACDEGIEEHHKTAMLAGGEWRPTAEAQDPHTVGFHISALYSPVGWLSWEQIARDWDAAQGKPEDLKTFKNTVLGETWQEQGEAPDWERLVERREDFRMGIVPPGALVLTAGVDVQDDRLECDVWGWAEGFSSWLVDHLVIPGSPREREPWDALAKLLARDWPREGGGTIRIAKACVDTGGRDTAAVYGHLRRLRDPRIAPTKGVEGWNRAQPVQGPTPVDALVDGRKLRRGLKLWTVSVSTWKADLYRRLWLGRGDAEEFPPGWVHLPQGIEAEWVKQLVAEQLRTVKDRRGFARQEWAKLRERNEALDCAVLARAALWLLGADRYGERFWAQLREQVANAPLQPSELPTGGNVAPPSPPPVATDTHRPRGWLAPRSGWLR</sequence>
<dbReference type="GO" id="GO:0005524">
    <property type="term" value="F:ATP binding"/>
    <property type="evidence" value="ECO:0007669"/>
    <property type="project" value="InterPro"/>
</dbReference>
<dbReference type="Pfam" id="PF20454">
    <property type="entry name" value="GpA_nuclease"/>
    <property type="match status" value="1"/>
</dbReference>
<name>A0A2C7AB41_9PROT</name>
<dbReference type="InterPro" id="IPR027417">
    <property type="entry name" value="P-loop_NTPase"/>
</dbReference>
<accession>A0A2C7AB41</accession>
<dbReference type="InterPro" id="IPR051220">
    <property type="entry name" value="TFA_Chaperone"/>
</dbReference>
<evidence type="ECO:0000259" key="2">
    <source>
        <dbReference type="Pfam" id="PF05876"/>
    </source>
</evidence>
<dbReference type="GO" id="GO:0016887">
    <property type="term" value="F:ATP hydrolysis activity"/>
    <property type="evidence" value="ECO:0007669"/>
    <property type="project" value="InterPro"/>
</dbReference>
<dbReference type="GO" id="GO:0004519">
    <property type="term" value="F:endonuclease activity"/>
    <property type="evidence" value="ECO:0007669"/>
    <property type="project" value="InterPro"/>
</dbReference>
<protein>
    <submittedName>
        <fullName evidence="4">Phage tail protein</fullName>
    </submittedName>
</protein>